<gene>
    <name evidence="1" type="ORF">PoB_004396700</name>
</gene>
<dbReference type="Gene3D" id="3.10.10.10">
    <property type="entry name" value="HIV Type 1 Reverse Transcriptase, subunit A, domain 1"/>
    <property type="match status" value="1"/>
</dbReference>
<keyword evidence="2" id="KW-1185">Reference proteome</keyword>
<sequence length="80" mass="9250">MENLGIIRNNNSSLASSVILVEEKESFNRVFIDYQRLNKQTILYPHFISHADVFQGMENHRYFSKQGLLADTCPSKGRKC</sequence>
<name>A0AAV4BEU3_9GAST</name>
<proteinExistence type="predicted"/>
<dbReference type="AlphaFoldDB" id="A0AAV4BEU3"/>
<comment type="caution">
    <text evidence="1">The sequence shown here is derived from an EMBL/GenBank/DDBJ whole genome shotgun (WGS) entry which is preliminary data.</text>
</comment>
<dbReference type="InterPro" id="IPR043128">
    <property type="entry name" value="Rev_trsase/Diguanyl_cyclase"/>
</dbReference>
<protein>
    <submittedName>
        <fullName evidence="1">Zinc finger protein</fullName>
    </submittedName>
</protein>
<accession>A0AAV4BEU3</accession>
<reference evidence="1 2" key="1">
    <citation type="journal article" date="2021" name="Elife">
        <title>Chloroplast acquisition without the gene transfer in kleptoplastic sea slugs, Plakobranchus ocellatus.</title>
        <authorList>
            <person name="Maeda T."/>
            <person name="Takahashi S."/>
            <person name="Yoshida T."/>
            <person name="Shimamura S."/>
            <person name="Takaki Y."/>
            <person name="Nagai Y."/>
            <person name="Toyoda A."/>
            <person name="Suzuki Y."/>
            <person name="Arimoto A."/>
            <person name="Ishii H."/>
            <person name="Satoh N."/>
            <person name="Nishiyama T."/>
            <person name="Hasebe M."/>
            <person name="Maruyama T."/>
            <person name="Minagawa J."/>
            <person name="Obokata J."/>
            <person name="Shigenobu S."/>
        </authorList>
    </citation>
    <scope>NUCLEOTIDE SEQUENCE [LARGE SCALE GENOMIC DNA]</scope>
</reference>
<dbReference type="SUPFAM" id="SSF56672">
    <property type="entry name" value="DNA/RNA polymerases"/>
    <property type="match status" value="1"/>
</dbReference>
<evidence type="ECO:0000313" key="1">
    <source>
        <dbReference type="EMBL" id="GFO17462.1"/>
    </source>
</evidence>
<dbReference type="EMBL" id="BLXT01004823">
    <property type="protein sequence ID" value="GFO17462.1"/>
    <property type="molecule type" value="Genomic_DNA"/>
</dbReference>
<organism evidence="1 2">
    <name type="scientific">Plakobranchus ocellatus</name>
    <dbReference type="NCBI Taxonomy" id="259542"/>
    <lineage>
        <taxon>Eukaryota</taxon>
        <taxon>Metazoa</taxon>
        <taxon>Spiralia</taxon>
        <taxon>Lophotrochozoa</taxon>
        <taxon>Mollusca</taxon>
        <taxon>Gastropoda</taxon>
        <taxon>Heterobranchia</taxon>
        <taxon>Euthyneura</taxon>
        <taxon>Panpulmonata</taxon>
        <taxon>Sacoglossa</taxon>
        <taxon>Placobranchoidea</taxon>
        <taxon>Plakobranchidae</taxon>
        <taxon>Plakobranchus</taxon>
    </lineage>
</organism>
<dbReference type="Gene3D" id="3.30.70.270">
    <property type="match status" value="1"/>
</dbReference>
<dbReference type="InterPro" id="IPR043502">
    <property type="entry name" value="DNA/RNA_pol_sf"/>
</dbReference>
<dbReference type="Proteomes" id="UP000735302">
    <property type="component" value="Unassembled WGS sequence"/>
</dbReference>
<evidence type="ECO:0000313" key="2">
    <source>
        <dbReference type="Proteomes" id="UP000735302"/>
    </source>
</evidence>